<dbReference type="Pfam" id="PF24864">
    <property type="entry name" value="DUF7730"/>
    <property type="match status" value="1"/>
</dbReference>
<gene>
    <name evidence="3" type="ORF">PG997_012253</name>
</gene>
<dbReference type="RefSeq" id="XP_066662259.1">
    <property type="nucleotide sequence ID" value="XM_066816567.1"/>
</dbReference>
<reference evidence="3 4" key="1">
    <citation type="submission" date="2023-01" db="EMBL/GenBank/DDBJ databases">
        <title>Analysis of 21 Apiospora genomes using comparative genomics revels a genus with tremendous synthesis potential of carbohydrate active enzymes and secondary metabolites.</title>
        <authorList>
            <person name="Sorensen T."/>
        </authorList>
    </citation>
    <scope>NUCLEOTIDE SEQUENCE [LARGE SCALE GENOMIC DNA]</scope>
    <source>
        <strain evidence="3 4">CBS 114990</strain>
    </source>
</reference>
<dbReference type="GeneID" id="92049627"/>
<dbReference type="InterPro" id="IPR056632">
    <property type="entry name" value="DUF7730"/>
</dbReference>
<evidence type="ECO:0000256" key="1">
    <source>
        <dbReference type="SAM" id="MobiDB-lite"/>
    </source>
</evidence>
<evidence type="ECO:0000259" key="2">
    <source>
        <dbReference type="Pfam" id="PF24864"/>
    </source>
</evidence>
<proteinExistence type="predicted"/>
<name>A0ABR1V2U6_9PEZI</name>
<sequence>MRTSGQVDPEGGDLHPAGEQSFPDLDALASEADEQGTSLFLSKLPIELRNAIYEFLWRDAGLEQHILVDKDWGPKQTRSYAYPRRKIVPEMPITRFSHWACNSDHTSLDERQEAIARLTSDEIGRDVVWDGRLNSAWCNHWKCEEAHQTAVNDPMRRPCQRSPFLPMMLVCRRIYLECRESIYGALTFVIHDAATLHSFLVARRSPIADEIKRFNLSIRLPIRTNKIVISSEEAKATMALWQTSCQALPEARSLVSVYLWLETFPNEDAGWLGSVPAVNPYVFDSRLASILTVDIPANPSRPEVWKDIADIRPAFKIRARGWPRYSTDPGWDGIEYDEDGWEPGDPPRPRSQPMECELIRLPSLKKIR</sequence>
<dbReference type="PANTHER" id="PTHR38790">
    <property type="entry name" value="2EXR DOMAIN-CONTAINING PROTEIN-RELATED"/>
    <property type="match status" value="1"/>
</dbReference>
<evidence type="ECO:0000313" key="3">
    <source>
        <dbReference type="EMBL" id="KAK8065506.1"/>
    </source>
</evidence>
<comment type="caution">
    <text evidence="3">The sequence shown here is derived from an EMBL/GenBank/DDBJ whole genome shotgun (WGS) entry which is preliminary data.</text>
</comment>
<evidence type="ECO:0000313" key="4">
    <source>
        <dbReference type="Proteomes" id="UP001433268"/>
    </source>
</evidence>
<feature type="domain" description="DUF7730" evidence="2">
    <location>
        <begin position="34"/>
        <end position="262"/>
    </location>
</feature>
<keyword evidence="4" id="KW-1185">Reference proteome</keyword>
<dbReference type="Proteomes" id="UP001433268">
    <property type="component" value="Unassembled WGS sequence"/>
</dbReference>
<organism evidence="3 4">
    <name type="scientific">Apiospora hydei</name>
    <dbReference type="NCBI Taxonomy" id="1337664"/>
    <lineage>
        <taxon>Eukaryota</taxon>
        <taxon>Fungi</taxon>
        <taxon>Dikarya</taxon>
        <taxon>Ascomycota</taxon>
        <taxon>Pezizomycotina</taxon>
        <taxon>Sordariomycetes</taxon>
        <taxon>Xylariomycetidae</taxon>
        <taxon>Amphisphaeriales</taxon>
        <taxon>Apiosporaceae</taxon>
        <taxon>Apiospora</taxon>
    </lineage>
</organism>
<feature type="region of interest" description="Disordered" evidence="1">
    <location>
        <begin position="1"/>
        <end position="21"/>
    </location>
</feature>
<protein>
    <recommendedName>
        <fullName evidence="2">DUF7730 domain-containing protein</fullName>
    </recommendedName>
</protein>
<feature type="region of interest" description="Disordered" evidence="1">
    <location>
        <begin position="335"/>
        <end position="355"/>
    </location>
</feature>
<dbReference type="EMBL" id="JAQQWN010000009">
    <property type="protein sequence ID" value="KAK8065506.1"/>
    <property type="molecule type" value="Genomic_DNA"/>
</dbReference>
<accession>A0ABR1V2U6</accession>